<protein>
    <recommendedName>
        <fullName evidence="3">Synphilin-1 alpha-Synuclein-binding domain-containing protein</fullName>
    </recommendedName>
</protein>
<name>A0A8C4Q0N1_EPTBU</name>
<accession>A0A8C4Q0N1</accession>
<feature type="compositionally biased region" description="Low complexity" evidence="2">
    <location>
        <begin position="269"/>
        <end position="281"/>
    </location>
</feature>
<dbReference type="AlphaFoldDB" id="A0A8C4Q0N1"/>
<dbReference type="InterPro" id="IPR036770">
    <property type="entry name" value="Ankyrin_rpt-contain_sf"/>
</dbReference>
<dbReference type="GO" id="GO:0031625">
    <property type="term" value="F:ubiquitin protein ligase binding"/>
    <property type="evidence" value="ECO:0007669"/>
    <property type="project" value="TreeGrafter"/>
</dbReference>
<keyword evidence="1" id="KW-0040">ANK repeat</keyword>
<feature type="region of interest" description="Disordered" evidence="2">
    <location>
        <begin position="186"/>
        <end position="209"/>
    </location>
</feature>
<dbReference type="Ensembl" id="ENSEBUT00000008730.1">
    <property type="protein sequence ID" value="ENSEBUP00000008234.1"/>
    <property type="gene ID" value="ENSEBUG00000005343.1"/>
</dbReference>
<evidence type="ECO:0000259" key="3">
    <source>
        <dbReference type="Pfam" id="PF16700"/>
    </source>
</evidence>
<feature type="region of interest" description="Disordered" evidence="2">
    <location>
        <begin position="262"/>
        <end position="290"/>
    </location>
</feature>
<dbReference type="PROSITE" id="PS50088">
    <property type="entry name" value="ANK_REPEAT"/>
    <property type="match status" value="1"/>
</dbReference>
<feature type="domain" description="Synphilin-1 alpha-Synuclein-binding" evidence="3">
    <location>
        <begin position="105"/>
        <end position="146"/>
    </location>
</feature>
<feature type="repeat" description="ANK" evidence="1">
    <location>
        <begin position="49"/>
        <end position="81"/>
    </location>
</feature>
<dbReference type="Gene3D" id="1.25.40.20">
    <property type="entry name" value="Ankyrin repeat-containing domain"/>
    <property type="match status" value="1"/>
</dbReference>
<dbReference type="Ensembl" id="ENSEBUT00000008743.1">
    <property type="protein sequence ID" value="ENSEBUP00000008247.1"/>
    <property type="gene ID" value="ENSEBUG00000005343.1"/>
</dbReference>
<dbReference type="Proteomes" id="UP000694388">
    <property type="component" value="Unplaced"/>
</dbReference>
<dbReference type="GeneTree" id="ENSGT00390000001485"/>
<evidence type="ECO:0000313" key="4">
    <source>
        <dbReference type="Ensembl" id="ENSEBUP00000008234.1"/>
    </source>
</evidence>
<feature type="compositionally biased region" description="Polar residues" evidence="2">
    <location>
        <begin position="374"/>
        <end position="383"/>
    </location>
</feature>
<dbReference type="PROSITE" id="PS50297">
    <property type="entry name" value="ANK_REP_REGION"/>
    <property type="match status" value="1"/>
</dbReference>
<dbReference type="Gene3D" id="6.10.250.750">
    <property type="match status" value="1"/>
</dbReference>
<keyword evidence="5" id="KW-1185">Reference proteome</keyword>
<feature type="compositionally biased region" description="Polar residues" evidence="2">
    <location>
        <begin position="346"/>
        <end position="357"/>
    </location>
</feature>
<dbReference type="InterPro" id="IPR040133">
    <property type="entry name" value="SNCAIP"/>
</dbReference>
<organism evidence="4 5">
    <name type="scientific">Eptatretus burgeri</name>
    <name type="common">Inshore hagfish</name>
    <dbReference type="NCBI Taxonomy" id="7764"/>
    <lineage>
        <taxon>Eukaryota</taxon>
        <taxon>Metazoa</taxon>
        <taxon>Chordata</taxon>
        <taxon>Craniata</taxon>
        <taxon>Vertebrata</taxon>
        <taxon>Cyclostomata</taxon>
        <taxon>Myxini</taxon>
        <taxon>Myxiniformes</taxon>
        <taxon>Myxinidae</taxon>
        <taxon>Eptatretinae</taxon>
        <taxon>Eptatretus</taxon>
    </lineage>
</organism>
<evidence type="ECO:0000256" key="1">
    <source>
        <dbReference type="PROSITE-ProRule" id="PRU00023"/>
    </source>
</evidence>
<dbReference type="InterPro" id="IPR002110">
    <property type="entry name" value="Ankyrin_rpt"/>
</dbReference>
<sequence length="459" mass="49212">MDAATELSATSKRAALIHYAARHGQERILIWLLQHMQEVGVSLDGANPDGNTAAHLAASHGQLGCLQTLVEYGASVSLTNKAGHKPLQSAERGRHATCARYLVVVETCVSLASQVVKLTKQIREKTTGSLCLQNQLQSLVGSQHPAVLPKELQTSRQPGVPSEHKQEGTGCCDVDNANKSMETGVWRKPSVNGSADVAKHRPQQSIEEEDTDAVLRSLLGEEISCQVPKEQKLTLEFPNRIERGEMGRPGGPSLRELGLRCAGVEQRPSSSSSTDSSGSTGQQRTENTWHRVMSDKRGSADALHGFLQRHDTGSLRTEVDCVGSTLCTETVVRSVSLDSGIPPTDVGSSSSASTTPELASPHGERHCSPKSALKSPTSKSRASSKLHVTFEEPLVHVAPAESTTNAPVASRPVETLKQGLRGLLGRKTETSDKVQGGNTAEHSGLALNHPYRSMHARLW</sequence>
<dbReference type="Pfam" id="PF16700">
    <property type="entry name" value="SNCAIP_SNCA_bd"/>
    <property type="match status" value="1"/>
</dbReference>
<dbReference type="PANTHER" id="PTHR22882">
    <property type="entry name" value="SYNPHILIN-1"/>
    <property type="match status" value="1"/>
</dbReference>
<dbReference type="InterPro" id="IPR032027">
    <property type="entry name" value="SNCAIP_SNCA-bd"/>
</dbReference>
<dbReference type="PANTHER" id="PTHR22882:SF3">
    <property type="entry name" value="SYNPHILIN-1"/>
    <property type="match status" value="1"/>
</dbReference>
<feature type="region of interest" description="Disordered" evidence="2">
    <location>
        <begin position="337"/>
        <end position="384"/>
    </location>
</feature>
<proteinExistence type="predicted"/>
<dbReference type="SMART" id="SM00248">
    <property type="entry name" value="ANK"/>
    <property type="match status" value="2"/>
</dbReference>
<feature type="region of interest" description="Disordered" evidence="2">
    <location>
        <begin position="155"/>
        <end position="174"/>
    </location>
</feature>
<dbReference type="Pfam" id="PF12796">
    <property type="entry name" value="Ank_2"/>
    <property type="match status" value="1"/>
</dbReference>
<evidence type="ECO:0000313" key="5">
    <source>
        <dbReference type="Proteomes" id="UP000694388"/>
    </source>
</evidence>
<evidence type="ECO:0000256" key="2">
    <source>
        <dbReference type="SAM" id="MobiDB-lite"/>
    </source>
</evidence>
<reference evidence="4" key="1">
    <citation type="submission" date="2025-05" db="UniProtKB">
        <authorList>
            <consortium name="Ensembl"/>
        </authorList>
    </citation>
    <scope>IDENTIFICATION</scope>
</reference>
<dbReference type="SUPFAM" id="SSF48403">
    <property type="entry name" value="Ankyrin repeat"/>
    <property type="match status" value="1"/>
</dbReference>